<keyword evidence="5" id="KW-1185">Reference proteome</keyword>
<keyword evidence="4" id="KW-0645">Protease</keyword>
<dbReference type="GO" id="GO:0006508">
    <property type="term" value="P:proteolysis"/>
    <property type="evidence" value="ECO:0007669"/>
    <property type="project" value="UniProtKB-KW"/>
</dbReference>
<dbReference type="PANTHER" id="PTHR47966">
    <property type="entry name" value="BETA-SITE APP-CLEAVING ENZYME, ISOFORM A-RELATED"/>
    <property type="match status" value="1"/>
</dbReference>
<evidence type="ECO:0000259" key="3">
    <source>
        <dbReference type="Pfam" id="PF00026"/>
    </source>
</evidence>
<dbReference type="GO" id="GO:0000324">
    <property type="term" value="C:fungal-type vacuole"/>
    <property type="evidence" value="ECO:0007669"/>
    <property type="project" value="TreeGrafter"/>
</dbReference>
<dbReference type="InterPro" id="IPR001461">
    <property type="entry name" value="Aspartic_peptidase_A1"/>
</dbReference>
<evidence type="ECO:0000256" key="2">
    <source>
        <dbReference type="PIRSR" id="PIRSR601461-2"/>
    </source>
</evidence>
<dbReference type="PRINTS" id="PR00792">
    <property type="entry name" value="PEPSIN"/>
</dbReference>
<dbReference type="Proteomes" id="UP000799776">
    <property type="component" value="Unassembled WGS sequence"/>
</dbReference>
<dbReference type="GO" id="GO:0004190">
    <property type="term" value="F:aspartic-type endopeptidase activity"/>
    <property type="evidence" value="ECO:0007669"/>
    <property type="project" value="InterPro"/>
</dbReference>
<organism evidence="4 5">
    <name type="scientific">Saccharata proteae CBS 121410</name>
    <dbReference type="NCBI Taxonomy" id="1314787"/>
    <lineage>
        <taxon>Eukaryota</taxon>
        <taxon>Fungi</taxon>
        <taxon>Dikarya</taxon>
        <taxon>Ascomycota</taxon>
        <taxon>Pezizomycotina</taxon>
        <taxon>Dothideomycetes</taxon>
        <taxon>Dothideomycetes incertae sedis</taxon>
        <taxon>Botryosphaeriales</taxon>
        <taxon>Saccharataceae</taxon>
        <taxon>Saccharata</taxon>
    </lineage>
</organism>
<dbReference type="AlphaFoldDB" id="A0A9P4HSV9"/>
<dbReference type="OrthoDB" id="771136at2759"/>
<feature type="disulfide bond" evidence="2">
    <location>
        <begin position="41"/>
        <end position="46"/>
    </location>
</feature>
<evidence type="ECO:0000256" key="1">
    <source>
        <dbReference type="ARBA" id="ARBA00007447"/>
    </source>
</evidence>
<dbReference type="Pfam" id="PF00026">
    <property type="entry name" value="Asp"/>
    <property type="match status" value="1"/>
</dbReference>
<feature type="domain" description="Peptidase A1" evidence="3">
    <location>
        <begin position="9"/>
        <end position="329"/>
    </location>
</feature>
<dbReference type="EMBL" id="ML978735">
    <property type="protein sequence ID" value="KAF2085026.1"/>
    <property type="molecule type" value="Genomic_DNA"/>
</dbReference>
<sequence>MDQSHANVQYFVDISLGLPPQVFRALVDLSWSDLFVPSSKCDDLACAAHSTYDSHLSETYKPADEQSDVSYFDRNGFGHVSQDTLRIGHLGIAHQSFHELDTLEREALPAWTPYFDAVLGLAPDNVSSSAALQNPFQSMMSQGLLDSNVIGLCLGSTEQPGEITFGGINANLYDGELARIPLTNVLNGTWQVQARAISWGVSPIENQVFSKYTAKLETASPYIYLPEEVYQEIKRLMKPSPGPLFPESIDCNRREHLPDITFDLGGNGFSLTPYQYTIEMSVAGHGKRCINTIRPLHKLHPQDKRVIILGSAFLRAYYTVLDFDRQELGRMYSNSLTLTALTELTKTAPPQ</sequence>
<gene>
    <name evidence="4" type="ORF">K490DRAFT_47830</name>
</gene>
<dbReference type="Gene3D" id="2.40.70.10">
    <property type="entry name" value="Acid Proteases"/>
    <property type="match status" value="2"/>
</dbReference>
<dbReference type="InterPro" id="IPR021109">
    <property type="entry name" value="Peptidase_aspartic_dom_sf"/>
</dbReference>
<dbReference type="PANTHER" id="PTHR47966:SF51">
    <property type="entry name" value="BETA-SITE APP-CLEAVING ENZYME, ISOFORM A-RELATED"/>
    <property type="match status" value="1"/>
</dbReference>
<feature type="disulfide bond" evidence="2">
    <location>
        <begin position="251"/>
        <end position="289"/>
    </location>
</feature>
<comment type="similarity">
    <text evidence="1">Belongs to the peptidase A1 family.</text>
</comment>
<proteinExistence type="inferred from homology"/>
<protein>
    <submittedName>
        <fullName evidence="4">Acid protease</fullName>
    </submittedName>
</protein>
<reference evidence="4" key="1">
    <citation type="journal article" date="2020" name="Stud. Mycol.">
        <title>101 Dothideomycetes genomes: a test case for predicting lifestyles and emergence of pathogens.</title>
        <authorList>
            <person name="Haridas S."/>
            <person name="Albert R."/>
            <person name="Binder M."/>
            <person name="Bloem J."/>
            <person name="Labutti K."/>
            <person name="Salamov A."/>
            <person name="Andreopoulos B."/>
            <person name="Baker S."/>
            <person name="Barry K."/>
            <person name="Bills G."/>
            <person name="Bluhm B."/>
            <person name="Cannon C."/>
            <person name="Castanera R."/>
            <person name="Culley D."/>
            <person name="Daum C."/>
            <person name="Ezra D."/>
            <person name="Gonzalez J."/>
            <person name="Henrissat B."/>
            <person name="Kuo A."/>
            <person name="Liang C."/>
            <person name="Lipzen A."/>
            <person name="Lutzoni F."/>
            <person name="Magnuson J."/>
            <person name="Mondo S."/>
            <person name="Nolan M."/>
            <person name="Ohm R."/>
            <person name="Pangilinan J."/>
            <person name="Park H.-J."/>
            <person name="Ramirez L."/>
            <person name="Alfaro M."/>
            <person name="Sun H."/>
            <person name="Tritt A."/>
            <person name="Yoshinaga Y."/>
            <person name="Zwiers L.-H."/>
            <person name="Turgeon B."/>
            <person name="Goodwin S."/>
            <person name="Spatafora J."/>
            <person name="Crous P."/>
            <person name="Grigoriev I."/>
        </authorList>
    </citation>
    <scope>NUCLEOTIDE SEQUENCE</scope>
    <source>
        <strain evidence="4">CBS 121410</strain>
    </source>
</reference>
<comment type="caution">
    <text evidence="4">The sequence shown here is derived from an EMBL/GenBank/DDBJ whole genome shotgun (WGS) entry which is preliminary data.</text>
</comment>
<evidence type="ECO:0000313" key="4">
    <source>
        <dbReference type="EMBL" id="KAF2085026.1"/>
    </source>
</evidence>
<keyword evidence="2" id="KW-1015">Disulfide bond</keyword>
<evidence type="ECO:0000313" key="5">
    <source>
        <dbReference type="Proteomes" id="UP000799776"/>
    </source>
</evidence>
<name>A0A9P4HSV9_9PEZI</name>
<accession>A0A9P4HSV9</accession>
<keyword evidence="4" id="KW-0378">Hydrolase</keyword>
<dbReference type="SUPFAM" id="SSF50630">
    <property type="entry name" value="Acid proteases"/>
    <property type="match status" value="1"/>
</dbReference>
<dbReference type="InterPro" id="IPR033121">
    <property type="entry name" value="PEPTIDASE_A1"/>
</dbReference>